<keyword evidence="4" id="KW-0235">DNA replication</keyword>
<dbReference type="EMBL" id="JACMSC010000014">
    <property type="protein sequence ID" value="KAG6490916.1"/>
    <property type="molecule type" value="Genomic_DNA"/>
</dbReference>
<keyword evidence="7" id="KW-0411">Iron-sulfur</keyword>
<keyword evidence="5" id="KW-0479">Metal-binding</keyword>
<evidence type="ECO:0000259" key="8">
    <source>
        <dbReference type="Pfam" id="PF04104"/>
    </source>
</evidence>
<dbReference type="GO" id="GO:0006270">
    <property type="term" value="P:DNA replication initiation"/>
    <property type="evidence" value="ECO:0007669"/>
    <property type="project" value="TreeGrafter"/>
</dbReference>
<protein>
    <recommendedName>
        <fullName evidence="8">DNA primase large subunit C-terminal domain-containing protein</fullName>
    </recommendedName>
</protein>
<dbReference type="InterPro" id="IPR007238">
    <property type="entry name" value="DNA_primase_lsu_euk/arc"/>
</dbReference>
<feature type="domain" description="DNA primase large subunit C-terminal" evidence="8">
    <location>
        <begin position="38"/>
        <end position="94"/>
    </location>
</feature>
<evidence type="ECO:0000256" key="3">
    <source>
        <dbReference type="ARBA" id="ARBA00022515"/>
    </source>
</evidence>
<dbReference type="PANTHER" id="PTHR10537:SF3">
    <property type="entry name" value="DNA PRIMASE LARGE SUBUNIT"/>
    <property type="match status" value="1"/>
</dbReference>
<comment type="caution">
    <text evidence="9">The sequence shown here is derived from an EMBL/GenBank/DDBJ whole genome shotgun (WGS) entry which is preliminary data.</text>
</comment>
<dbReference type="Pfam" id="PF04104">
    <property type="entry name" value="DNA_primase_lrg"/>
    <property type="match status" value="1"/>
</dbReference>
<keyword evidence="3" id="KW-0639">Primosome</keyword>
<dbReference type="GO" id="GO:0005658">
    <property type="term" value="C:alpha DNA polymerase:primase complex"/>
    <property type="evidence" value="ECO:0007669"/>
    <property type="project" value="TreeGrafter"/>
</dbReference>
<evidence type="ECO:0000256" key="1">
    <source>
        <dbReference type="ARBA" id="ARBA00001966"/>
    </source>
</evidence>
<evidence type="ECO:0000313" key="9">
    <source>
        <dbReference type="EMBL" id="KAG6490916.1"/>
    </source>
</evidence>
<evidence type="ECO:0000256" key="7">
    <source>
        <dbReference type="ARBA" id="ARBA00023014"/>
    </source>
</evidence>
<evidence type="ECO:0000256" key="4">
    <source>
        <dbReference type="ARBA" id="ARBA00022705"/>
    </source>
</evidence>
<name>A0A8J5FUW2_ZINOF</name>
<keyword evidence="10" id="KW-1185">Reference proteome</keyword>
<gene>
    <name evidence="9" type="ORF">ZIOFF_052248</name>
</gene>
<keyword evidence="2" id="KW-0004">4Fe-4S</keyword>
<comment type="cofactor">
    <cofactor evidence="1">
        <name>[4Fe-4S] cluster</name>
        <dbReference type="ChEBI" id="CHEBI:49883"/>
    </cofactor>
</comment>
<accession>A0A8J5FUW2</accession>
<evidence type="ECO:0000313" key="10">
    <source>
        <dbReference type="Proteomes" id="UP000734854"/>
    </source>
</evidence>
<sequence>MLYAHRLHLSGITSSLCDCFFLTSLSGLALAPDDLIYHNSEENLRAALTKMGVCGRSVNGILDKVRNKHHQIACTLTFEATHDAPYDSGINHPN</sequence>
<dbReference type="Proteomes" id="UP000734854">
    <property type="component" value="Unassembled WGS sequence"/>
</dbReference>
<keyword evidence="6" id="KW-0408">Iron</keyword>
<evidence type="ECO:0000256" key="5">
    <source>
        <dbReference type="ARBA" id="ARBA00022723"/>
    </source>
</evidence>
<proteinExistence type="predicted"/>
<dbReference type="GO" id="GO:0046872">
    <property type="term" value="F:metal ion binding"/>
    <property type="evidence" value="ECO:0007669"/>
    <property type="project" value="UniProtKB-KW"/>
</dbReference>
<dbReference type="InterPro" id="IPR058560">
    <property type="entry name" value="DNA_primase_C"/>
</dbReference>
<dbReference type="PANTHER" id="PTHR10537">
    <property type="entry name" value="DNA PRIMASE LARGE SUBUNIT"/>
    <property type="match status" value="1"/>
</dbReference>
<reference evidence="9 10" key="1">
    <citation type="submission" date="2020-08" db="EMBL/GenBank/DDBJ databases">
        <title>Plant Genome Project.</title>
        <authorList>
            <person name="Zhang R.-G."/>
        </authorList>
    </citation>
    <scope>NUCLEOTIDE SEQUENCE [LARGE SCALE GENOMIC DNA]</scope>
    <source>
        <tissue evidence="9">Rhizome</tissue>
    </source>
</reference>
<dbReference type="GO" id="GO:0051539">
    <property type="term" value="F:4 iron, 4 sulfur cluster binding"/>
    <property type="evidence" value="ECO:0007669"/>
    <property type="project" value="UniProtKB-KW"/>
</dbReference>
<organism evidence="9 10">
    <name type="scientific">Zingiber officinale</name>
    <name type="common">Ginger</name>
    <name type="synonym">Amomum zingiber</name>
    <dbReference type="NCBI Taxonomy" id="94328"/>
    <lineage>
        <taxon>Eukaryota</taxon>
        <taxon>Viridiplantae</taxon>
        <taxon>Streptophyta</taxon>
        <taxon>Embryophyta</taxon>
        <taxon>Tracheophyta</taxon>
        <taxon>Spermatophyta</taxon>
        <taxon>Magnoliopsida</taxon>
        <taxon>Liliopsida</taxon>
        <taxon>Zingiberales</taxon>
        <taxon>Zingiberaceae</taxon>
        <taxon>Zingiber</taxon>
    </lineage>
</organism>
<evidence type="ECO:0000256" key="2">
    <source>
        <dbReference type="ARBA" id="ARBA00022485"/>
    </source>
</evidence>
<evidence type="ECO:0000256" key="6">
    <source>
        <dbReference type="ARBA" id="ARBA00023004"/>
    </source>
</evidence>
<dbReference type="GO" id="GO:0006269">
    <property type="term" value="P:DNA replication, synthesis of primer"/>
    <property type="evidence" value="ECO:0007669"/>
    <property type="project" value="UniProtKB-KW"/>
</dbReference>
<dbReference type="AlphaFoldDB" id="A0A8J5FUW2"/>